<accession>A0A1D2VAC7</accession>
<dbReference type="AlphaFoldDB" id="A0A1D2VAC7"/>
<evidence type="ECO:0000313" key="2">
    <source>
        <dbReference type="Proteomes" id="UP000095038"/>
    </source>
</evidence>
<dbReference type="Proteomes" id="UP000095038">
    <property type="component" value="Unassembled WGS sequence"/>
</dbReference>
<dbReference type="EMBL" id="KV454490">
    <property type="protein sequence ID" value="ODV58636.1"/>
    <property type="molecule type" value="Genomic_DNA"/>
</dbReference>
<dbReference type="GeneID" id="30968375"/>
<reference evidence="2" key="1">
    <citation type="submission" date="2016-05" db="EMBL/GenBank/DDBJ databases">
        <title>Comparative genomics of biotechnologically important yeasts.</title>
        <authorList>
            <consortium name="DOE Joint Genome Institute"/>
            <person name="Riley R."/>
            <person name="Haridas S."/>
            <person name="Wolfe K.H."/>
            <person name="Lopes M.R."/>
            <person name="Hittinger C.T."/>
            <person name="Goker M."/>
            <person name="Salamov A."/>
            <person name="Wisecaver J."/>
            <person name="Long T.M."/>
            <person name="Aerts A.L."/>
            <person name="Barry K."/>
            <person name="Choi C."/>
            <person name="Clum A."/>
            <person name="Coughlan A.Y."/>
            <person name="Deshpande S."/>
            <person name="Douglass A.P."/>
            <person name="Hanson S.J."/>
            <person name="Klenk H.-P."/>
            <person name="Labutti K."/>
            <person name="Lapidus A."/>
            <person name="Lindquist E."/>
            <person name="Lipzen A."/>
            <person name="Meier-Kolthoff J.P."/>
            <person name="Ohm R.A."/>
            <person name="Otillar R.P."/>
            <person name="Pangilinan J."/>
            <person name="Peng Y."/>
            <person name="Rokas A."/>
            <person name="Rosa C.A."/>
            <person name="Scheuner C."/>
            <person name="Sibirny A.A."/>
            <person name="Slot J.C."/>
            <person name="Stielow J.B."/>
            <person name="Sun H."/>
            <person name="Kurtzman C.P."/>
            <person name="Blackwell M."/>
            <person name="Grigoriev I.V."/>
            <person name="Jeffries T.W."/>
        </authorList>
    </citation>
    <scope>NUCLEOTIDE SEQUENCE [LARGE SCALE GENOMIC DNA]</scope>
    <source>
        <strain evidence="2">DSM 1968</strain>
    </source>
</reference>
<keyword evidence="2" id="KW-1185">Reference proteome</keyword>
<sequence length="82" mass="9163">MLRLKLVHCVAAPGHCQDCSSRAISWRITHFPAPVTFQWCAHCSDLGAYLAVFIEMGARFSDRYRVGGKSTTQHSSNLLKPK</sequence>
<evidence type="ECO:0000313" key="1">
    <source>
        <dbReference type="EMBL" id="ODV58636.1"/>
    </source>
</evidence>
<name>A0A1D2VAC7_9ASCO</name>
<organism evidence="1 2">
    <name type="scientific">Ascoidea rubescens DSM 1968</name>
    <dbReference type="NCBI Taxonomy" id="1344418"/>
    <lineage>
        <taxon>Eukaryota</taxon>
        <taxon>Fungi</taxon>
        <taxon>Dikarya</taxon>
        <taxon>Ascomycota</taxon>
        <taxon>Saccharomycotina</taxon>
        <taxon>Saccharomycetes</taxon>
        <taxon>Ascoideaceae</taxon>
        <taxon>Ascoidea</taxon>
    </lineage>
</organism>
<dbReference type="InParanoid" id="A0A1D2VAC7"/>
<dbReference type="RefSeq" id="XP_020044943.1">
    <property type="nucleotide sequence ID" value="XM_020194739.1"/>
</dbReference>
<protein>
    <submittedName>
        <fullName evidence="1">Uncharacterized protein</fullName>
    </submittedName>
</protein>
<proteinExistence type="predicted"/>
<gene>
    <name evidence="1" type="ORF">ASCRUDRAFT_82561</name>
</gene>